<dbReference type="RefSeq" id="WP_282514250.1">
    <property type="nucleotide sequence ID" value="NZ_JASCIR010000013.1"/>
</dbReference>
<dbReference type="Gene3D" id="3.20.20.150">
    <property type="entry name" value="Divalent-metal-dependent TIM barrel enzymes"/>
    <property type="match status" value="1"/>
</dbReference>
<dbReference type="InterPro" id="IPR036237">
    <property type="entry name" value="Xyl_isomerase-like_sf"/>
</dbReference>
<accession>A0ABT6RTX8</accession>
<proteinExistence type="predicted"/>
<reference evidence="1 2" key="1">
    <citation type="submission" date="2023-05" db="EMBL/GenBank/DDBJ databases">
        <title>Draft genome sequence of Streptomyces sp. B-S-A8 isolated from a cave soil in Thailand.</title>
        <authorList>
            <person name="Chamroensaksri N."/>
            <person name="Muangham S."/>
        </authorList>
    </citation>
    <scope>NUCLEOTIDE SEQUENCE [LARGE SCALE GENOMIC DNA]</scope>
    <source>
        <strain evidence="1 2">B-S-A8</strain>
    </source>
</reference>
<gene>
    <name evidence="1" type="ORF">QIS99_17015</name>
</gene>
<evidence type="ECO:0000313" key="2">
    <source>
        <dbReference type="Proteomes" id="UP001224661"/>
    </source>
</evidence>
<dbReference type="SUPFAM" id="SSF51658">
    <property type="entry name" value="Xylose isomerase-like"/>
    <property type="match status" value="1"/>
</dbReference>
<comment type="caution">
    <text evidence="1">The sequence shown here is derived from an EMBL/GenBank/DDBJ whole genome shotgun (WGS) entry which is preliminary data.</text>
</comment>
<evidence type="ECO:0000313" key="1">
    <source>
        <dbReference type="EMBL" id="MDI3387887.1"/>
    </source>
</evidence>
<organism evidence="1 2">
    <name type="scientific">Streptomyces solicavernae</name>
    <dbReference type="NCBI Taxonomy" id="3043614"/>
    <lineage>
        <taxon>Bacteria</taxon>
        <taxon>Bacillati</taxon>
        <taxon>Actinomycetota</taxon>
        <taxon>Actinomycetes</taxon>
        <taxon>Kitasatosporales</taxon>
        <taxon>Streptomycetaceae</taxon>
        <taxon>Streptomyces</taxon>
    </lineage>
</organism>
<name>A0ABT6RTX8_9ACTN</name>
<evidence type="ECO:0008006" key="3">
    <source>
        <dbReference type="Google" id="ProtNLM"/>
    </source>
</evidence>
<sequence length="68" mass="7676">MDAVRRSSYDPKPDGASELNFRHLLSVVDELGFDGWVGCEYRPRAGTSEGLGWLRHHRATHHHRGAHA</sequence>
<protein>
    <recommendedName>
        <fullName evidence="3">Hydroxypyruvate isomerase</fullName>
    </recommendedName>
</protein>
<keyword evidence="2" id="KW-1185">Reference proteome</keyword>
<dbReference type="Proteomes" id="UP001224661">
    <property type="component" value="Unassembled WGS sequence"/>
</dbReference>
<dbReference type="EMBL" id="JASCIR010000013">
    <property type="protein sequence ID" value="MDI3387887.1"/>
    <property type="molecule type" value="Genomic_DNA"/>
</dbReference>